<dbReference type="GO" id="GO:0043190">
    <property type="term" value="C:ATP-binding cassette (ABC) transporter complex"/>
    <property type="evidence" value="ECO:0007669"/>
    <property type="project" value="InterPro"/>
</dbReference>
<dbReference type="GeneID" id="82846281"/>
<evidence type="ECO:0000256" key="5">
    <source>
        <dbReference type="SAM" id="SignalP"/>
    </source>
</evidence>
<dbReference type="OrthoDB" id="9796817at2"/>
<dbReference type="SUPFAM" id="SSF53850">
    <property type="entry name" value="Periplasmic binding protein-like II"/>
    <property type="match status" value="1"/>
</dbReference>
<feature type="signal peptide" evidence="5">
    <location>
        <begin position="1"/>
        <end position="21"/>
    </location>
</feature>
<gene>
    <name evidence="7" type="ORF">BN55_03565</name>
</gene>
<dbReference type="CDD" id="cd08510">
    <property type="entry name" value="PBP2_Lactococcal_OppA_like"/>
    <property type="match status" value="1"/>
</dbReference>
<dbReference type="eggNOG" id="COG0747">
    <property type="taxonomic scope" value="Bacteria"/>
</dbReference>
<feature type="domain" description="Solute-binding protein family 5" evidence="6">
    <location>
        <begin position="106"/>
        <end position="497"/>
    </location>
</feature>
<reference evidence="7 8" key="1">
    <citation type="submission" date="2012-06" db="EMBL/GenBank/DDBJ databases">
        <title>Draft Genome Sequence of Lactobacillus hominis Strain CRBIP 24.179T, isolated from human intestine.</title>
        <authorList>
            <person name="Cousin S."/>
            <person name="Ma L."/>
            <person name="Bizet C."/>
            <person name="Loux V."/>
            <person name="Bouchier C."/>
            <person name="Clermont D."/>
            <person name="Creno S."/>
        </authorList>
    </citation>
    <scope>NUCLEOTIDE SEQUENCE [LARGE SCALE GENOMIC DNA]</scope>
    <source>
        <strain evidence="8">CRBIP 24.179T</strain>
    </source>
</reference>
<dbReference type="Pfam" id="PF00496">
    <property type="entry name" value="SBP_bac_5"/>
    <property type="match status" value="1"/>
</dbReference>
<evidence type="ECO:0000256" key="4">
    <source>
        <dbReference type="ARBA" id="ARBA00022729"/>
    </source>
</evidence>
<dbReference type="GO" id="GO:0042597">
    <property type="term" value="C:periplasmic space"/>
    <property type="evidence" value="ECO:0007669"/>
    <property type="project" value="UniProtKB-ARBA"/>
</dbReference>
<protein>
    <submittedName>
        <fullName evidence="7">Oligopeptide ABC trasporter substrate binding protein</fullName>
    </submittedName>
</protein>
<dbReference type="AlphaFoldDB" id="I7KG73"/>
<comment type="caution">
    <text evidence="7">The sequence shown here is derived from an EMBL/GenBank/DDBJ whole genome shotgun (WGS) entry which is preliminary data.</text>
</comment>
<keyword evidence="3" id="KW-0813">Transport</keyword>
<dbReference type="EMBL" id="CAKE01000001">
    <property type="protein sequence ID" value="CCI81000.1"/>
    <property type="molecule type" value="Genomic_DNA"/>
</dbReference>
<organism evidence="7 8">
    <name type="scientific">Lactobacillus hominis DSM 23910 = CRBIP 24.179</name>
    <dbReference type="NCBI Taxonomy" id="1423758"/>
    <lineage>
        <taxon>Bacteria</taxon>
        <taxon>Bacillati</taxon>
        <taxon>Bacillota</taxon>
        <taxon>Bacilli</taxon>
        <taxon>Lactobacillales</taxon>
        <taxon>Lactobacillaceae</taxon>
        <taxon>Lactobacillus</taxon>
    </lineage>
</organism>
<dbReference type="InterPro" id="IPR039424">
    <property type="entry name" value="SBP_5"/>
</dbReference>
<comment type="subcellular location">
    <subcellularLocation>
        <location evidence="1">Cell membrane</location>
        <topology evidence="1">Lipid-anchor</topology>
    </subcellularLocation>
</comment>
<name>I7KG73_9LACO</name>
<dbReference type="PROSITE" id="PS01040">
    <property type="entry name" value="SBP_BACTERIAL_5"/>
    <property type="match status" value="1"/>
</dbReference>
<sequence>MKKAKLFGSLTLLTGVALTLAACGNKSNSEGSNDVKNFKAAVPTKAAKKGGSVKVALISNSPFKGIFSNELSTDASDTEVVAPANEGLFDTTDTYVYNDKGPATIKIDNNAKTATINVKKGVKWSDGKQVTAKDVEYAYEIIANPATQSQRYTSSLANIVGLEEYHDGKSKTISGIEMPDGENGRKVVIHFKQMKPGMTQSGNGFIWESAAPYHYLKDVPFKDLVSSDKIRKKPLFFGPFKVNKVVRGQSVSFVRNPYYWRGTPKLDKITISAIGTNSVSQAIKSHKFDVSQVVNSQWESVKGTKDVNFIARVPLQYSYLSFKVGKWDAKKGKNVMNPNAKMNNKALRQAIAYGMNIEPVTKRYTHGLSFQVPTLVPKQFGAFFDKDVKPYTQNLKKANELLDKAGYKKKGKWRVQPNGKPLVIHFAAMQGSSTQEPTIQNYIQQWHKLGLNVKLAGGRLMEGNSFYDKVQNDDPSVDMLQGMWSLSSEPTQDDLYSEAAPFNFSRFVTKKNTQLLKEMGSQKALNKDYRVKKFHEWQQYMHDEAYVLPMTNGYEVTAVNNKLTGYSVKPSTANALWYDVAYVK</sequence>
<evidence type="ECO:0000256" key="2">
    <source>
        <dbReference type="ARBA" id="ARBA00005695"/>
    </source>
</evidence>
<dbReference type="Proteomes" id="UP000009320">
    <property type="component" value="Unassembled WGS sequence"/>
</dbReference>
<keyword evidence="4 5" id="KW-0732">Signal</keyword>
<dbReference type="GO" id="GO:0015833">
    <property type="term" value="P:peptide transport"/>
    <property type="evidence" value="ECO:0007669"/>
    <property type="project" value="TreeGrafter"/>
</dbReference>
<evidence type="ECO:0000313" key="7">
    <source>
        <dbReference type="EMBL" id="CCI81000.1"/>
    </source>
</evidence>
<evidence type="ECO:0000256" key="1">
    <source>
        <dbReference type="ARBA" id="ARBA00004193"/>
    </source>
</evidence>
<proteinExistence type="inferred from homology"/>
<keyword evidence="8" id="KW-1185">Reference proteome</keyword>
<dbReference type="InterPro" id="IPR030678">
    <property type="entry name" value="Peptide/Ni-bd"/>
</dbReference>
<comment type="similarity">
    <text evidence="2">Belongs to the bacterial solute-binding protein 5 family.</text>
</comment>
<dbReference type="PATRIC" id="fig|1423758.3.peg.242"/>
<dbReference type="PANTHER" id="PTHR30290:SF9">
    <property type="entry name" value="OLIGOPEPTIDE-BINDING PROTEIN APPA"/>
    <property type="match status" value="1"/>
</dbReference>
<dbReference type="InterPro" id="IPR000914">
    <property type="entry name" value="SBP_5_dom"/>
</dbReference>
<dbReference type="PANTHER" id="PTHR30290">
    <property type="entry name" value="PERIPLASMIC BINDING COMPONENT OF ABC TRANSPORTER"/>
    <property type="match status" value="1"/>
</dbReference>
<evidence type="ECO:0000259" key="6">
    <source>
        <dbReference type="Pfam" id="PF00496"/>
    </source>
</evidence>
<dbReference type="GO" id="GO:1904680">
    <property type="term" value="F:peptide transmembrane transporter activity"/>
    <property type="evidence" value="ECO:0007669"/>
    <property type="project" value="TreeGrafter"/>
</dbReference>
<dbReference type="RefSeq" id="WP_008469593.1">
    <property type="nucleotide sequence ID" value="NZ_AYZP01000001.1"/>
</dbReference>
<dbReference type="InterPro" id="IPR023765">
    <property type="entry name" value="SBP_5_CS"/>
</dbReference>
<evidence type="ECO:0000313" key="8">
    <source>
        <dbReference type="Proteomes" id="UP000009320"/>
    </source>
</evidence>
<accession>I7KG73</accession>
<dbReference type="PROSITE" id="PS51257">
    <property type="entry name" value="PROKAR_LIPOPROTEIN"/>
    <property type="match status" value="1"/>
</dbReference>
<dbReference type="STRING" id="1423758.FC41_GL000238"/>
<dbReference type="Gene3D" id="3.10.105.10">
    <property type="entry name" value="Dipeptide-binding Protein, Domain 3"/>
    <property type="match status" value="1"/>
</dbReference>
<dbReference type="Gene3D" id="3.40.190.10">
    <property type="entry name" value="Periplasmic binding protein-like II"/>
    <property type="match status" value="1"/>
</dbReference>
<evidence type="ECO:0000256" key="3">
    <source>
        <dbReference type="ARBA" id="ARBA00022448"/>
    </source>
</evidence>
<dbReference type="PIRSF" id="PIRSF002741">
    <property type="entry name" value="MppA"/>
    <property type="match status" value="1"/>
</dbReference>
<feature type="chain" id="PRO_5039484640" evidence="5">
    <location>
        <begin position="22"/>
        <end position="584"/>
    </location>
</feature>